<comment type="subcellular location">
    <subcellularLocation>
        <location evidence="1">Membrane</location>
        <topology evidence="1">Multi-pass membrane protein</topology>
    </subcellularLocation>
</comment>
<comment type="caution">
    <text evidence="11">The sequence shown here is derived from an EMBL/GenBank/DDBJ whole genome shotgun (WGS) entry which is preliminary data.</text>
</comment>
<keyword evidence="5" id="KW-0677">Repeat</keyword>
<dbReference type="SUPFAM" id="SSF103506">
    <property type="entry name" value="Mitochondrial carrier"/>
    <property type="match status" value="1"/>
</dbReference>
<dbReference type="AlphaFoldDB" id="A0AAU9IWU6"/>
<evidence type="ECO:0008006" key="13">
    <source>
        <dbReference type="Google" id="ProtNLM"/>
    </source>
</evidence>
<feature type="transmembrane region" description="Helical" evidence="10">
    <location>
        <begin position="6"/>
        <end position="25"/>
    </location>
</feature>
<evidence type="ECO:0000256" key="5">
    <source>
        <dbReference type="ARBA" id="ARBA00022737"/>
    </source>
</evidence>
<evidence type="ECO:0000313" key="11">
    <source>
        <dbReference type="EMBL" id="CAG9320167.1"/>
    </source>
</evidence>
<dbReference type="GO" id="GO:0055085">
    <property type="term" value="P:transmembrane transport"/>
    <property type="evidence" value="ECO:0007669"/>
    <property type="project" value="InterPro"/>
</dbReference>
<dbReference type="PROSITE" id="PS50920">
    <property type="entry name" value="SOLCAR"/>
    <property type="match status" value="3"/>
</dbReference>
<evidence type="ECO:0000256" key="8">
    <source>
        <dbReference type="PROSITE-ProRule" id="PRU00282"/>
    </source>
</evidence>
<feature type="transmembrane region" description="Helical" evidence="10">
    <location>
        <begin position="159"/>
        <end position="181"/>
    </location>
</feature>
<evidence type="ECO:0000256" key="2">
    <source>
        <dbReference type="ARBA" id="ARBA00006375"/>
    </source>
</evidence>
<protein>
    <recommendedName>
        <fullName evidence="13">Mitochondrial carrier protein</fullName>
    </recommendedName>
</protein>
<comment type="similarity">
    <text evidence="2 9">Belongs to the mitochondrial carrier (TC 2.A.29) family.</text>
</comment>
<name>A0AAU9IWU6_9CILI</name>
<sequence length="299" mass="34246">MERSQVASSVAGFTASLGSIILFPLEMIKVRLIVSDTFNSTLKEKYRNPIHALKSLYSSEGALSLYRGWHISLCSSFAWTVYFYFYESAKKRYSLEFKQKHPEIYRFSVAAEAAVISRIITNPLWVIKTRVMLQNRTSHWYGDTVEAIKKIYKLDGVRGYFSGLMPGLILCSNGAFQLYFYELLKEVMDGYDNNGKIAIAGGASKFLSTIALYPMQSVMVKLQQEQYGKFASTNSKEIHGKVQDEKLFTGFRNCIIKTWNSEGHKGFYRGLSVQLIRILPTNALFFVIYEKTYRTIMEL</sequence>
<dbReference type="InterPro" id="IPR044712">
    <property type="entry name" value="SLC25A32-like"/>
</dbReference>
<evidence type="ECO:0000256" key="1">
    <source>
        <dbReference type="ARBA" id="ARBA00004141"/>
    </source>
</evidence>
<evidence type="ECO:0000256" key="4">
    <source>
        <dbReference type="ARBA" id="ARBA00022692"/>
    </source>
</evidence>
<dbReference type="GO" id="GO:0006862">
    <property type="term" value="P:nucleotide transport"/>
    <property type="evidence" value="ECO:0007669"/>
    <property type="project" value="InterPro"/>
</dbReference>
<dbReference type="Pfam" id="PF00153">
    <property type="entry name" value="Mito_carr"/>
    <property type="match status" value="3"/>
</dbReference>
<keyword evidence="7 8" id="KW-0472">Membrane</keyword>
<dbReference type="PANTHER" id="PTHR45683">
    <property type="entry name" value="MITOCHONDRIAL NICOTINAMIDE ADENINE DINUCLEOTIDE TRANSPORTER 1-RELATED-RELATED"/>
    <property type="match status" value="1"/>
</dbReference>
<evidence type="ECO:0000256" key="9">
    <source>
        <dbReference type="RuleBase" id="RU000488"/>
    </source>
</evidence>
<dbReference type="Gene3D" id="1.50.40.10">
    <property type="entry name" value="Mitochondrial carrier domain"/>
    <property type="match status" value="1"/>
</dbReference>
<evidence type="ECO:0000313" key="12">
    <source>
        <dbReference type="Proteomes" id="UP001162131"/>
    </source>
</evidence>
<keyword evidence="12" id="KW-1185">Reference proteome</keyword>
<reference evidence="11" key="1">
    <citation type="submission" date="2021-09" db="EMBL/GenBank/DDBJ databases">
        <authorList>
            <consortium name="AG Swart"/>
            <person name="Singh M."/>
            <person name="Singh A."/>
            <person name="Seah K."/>
            <person name="Emmerich C."/>
        </authorList>
    </citation>
    <scope>NUCLEOTIDE SEQUENCE</scope>
    <source>
        <strain evidence="11">ATCC30299</strain>
    </source>
</reference>
<dbReference type="Proteomes" id="UP001162131">
    <property type="component" value="Unassembled WGS sequence"/>
</dbReference>
<feature type="repeat" description="Solcar" evidence="8">
    <location>
        <begin position="192"/>
        <end position="295"/>
    </location>
</feature>
<proteinExistence type="inferred from homology"/>
<evidence type="ECO:0000256" key="3">
    <source>
        <dbReference type="ARBA" id="ARBA00022448"/>
    </source>
</evidence>
<evidence type="ECO:0000256" key="10">
    <source>
        <dbReference type="SAM" id="Phobius"/>
    </source>
</evidence>
<feature type="repeat" description="Solcar" evidence="8">
    <location>
        <begin position="3"/>
        <end position="92"/>
    </location>
</feature>
<keyword evidence="4 8" id="KW-0812">Transmembrane</keyword>
<evidence type="ECO:0000256" key="6">
    <source>
        <dbReference type="ARBA" id="ARBA00022989"/>
    </source>
</evidence>
<dbReference type="EMBL" id="CAJZBQ010000024">
    <property type="protein sequence ID" value="CAG9320167.1"/>
    <property type="molecule type" value="Genomic_DNA"/>
</dbReference>
<gene>
    <name evidence="11" type="ORF">BSTOLATCC_MIC25402</name>
</gene>
<accession>A0AAU9IWU6</accession>
<evidence type="ECO:0000256" key="7">
    <source>
        <dbReference type="ARBA" id="ARBA00023136"/>
    </source>
</evidence>
<feature type="transmembrane region" description="Helical" evidence="10">
    <location>
        <begin position="64"/>
        <end position="85"/>
    </location>
</feature>
<keyword evidence="6 10" id="KW-1133">Transmembrane helix</keyword>
<keyword evidence="3 9" id="KW-0813">Transport</keyword>
<feature type="transmembrane region" description="Helical" evidence="10">
    <location>
        <begin position="267"/>
        <end position="289"/>
    </location>
</feature>
<feature type="repeat" description="Solcar" evidence="8">
    <location>
        <begin position="101"/>
        <end position="187"/>
    </location>
</feature>
<dbReference type="InterPro" id="IPR023395">
    <property type="entry name" value="MCP_dom_sf"/>
</dbReference>
<organism evidence="11 12">
    <name type="scientific">Blepharisma stoltei</name>
    <dbReference type="NCBI Taxonomy" id="1481888"/>
    <lineage>
        <taxon>Eukaryota</taxon>
        <taxon>Sar</taxon>
        <taxon>Alveolata</taxon>
        <taxon>Ciliophora</taxon>
        <taxon>Postciliodesmatophora</taxon>
        <taxon>Heterotrichea</taxon>
        <taxon>Heterotrichida</taxon>
        <taxon>Blepharismidae</taxon>
        <taxon>Blepharisma</taxon>
    </lineage>
</organism>
<dbReference type="InterPro" id="IPR018108">
    <property type="entry name" value="MCP_transmembrane"/>
</dbReference>
<dbReference type="GO" id="GO:0016020">
    <property type="term" value="C:membrane"/>
    <property type="evidence" value="ECO:0007669"/>
    <property type="project" value="UniProtKB-SubCell"/>
</dbReference>